<dbReference type="Proteomes" id="UP001610432">
    <property type="component" value="Unassembled WGS sequence"/>
</dbReference>
<dbReference type="Gene3D" id="1.25.40.20">
    <property type="entry name" value="Ankyrin repeat-containing domain"/>
    <property type="match status" value="1"/>
</dbReference>
<evidence type="ECO:0000313" key="2">
    <source>
        <dbReference type="Proteomes" id="UP001610432"/>
    </source>
</evidence>
<dbReference type="GeneID" id="98143065"/>
<name>A0ABR4M495_9EURO</name>
<gene>
    <name evidence="1" type="ORF">BJX67DRAFT_342204</name>
</gene>
<accession>A0ABR4M495</accession>
<keyword evidence="2" id="KW-1185">Reference proteome</keyword>
<dbReference type="InterPro" id="IPR036770">
    <property type="entry name" value="Ankyrin_rpt-contain_sf"/>
</dbReference>
<organism evidence="1 2">
    <name type="scientific">Aspergillus lucknowensis</name>
    <dbReference type="NCBI Taxonomy" id="176173"/>
    <lineage>
        <taxon>Eukaryota</taxon>
        <taxon>Fungi</taxon>
        <taxon>Dikarya</taxon>
        <taxon>Ascomycota</taxon>
        <taxon>Pezizomycotina</taxon>
        <taxon>Eurotiomycetes</taxon>
        <taxon>Eurotiomycetidae</taxon>
        <taxon>Eurotiales</taxon>
        <taxon>Aspergillaceae</taxon>
        <taxon>Aspergillus</taxon>
        <taxon>Aspergillus subgen. Nidulantes</taxon>
    </lineage>
</organism>
<dbReference type="EMBL" id="JBFXLQ010000003">
    <property type="protein sequence ID" value="KAL2871420.1"/>
    <property type="molecule type" value="Genomic_DNA"/>
</dbReference>
<proteinExistence type="predicted"/>
<dbReference type="RefSeq" id="XP_070890399.1">
    <property type="nucleotide sequence ID" value="XM_071027993.1"/>
</dbReference>
<protein>
    <recommendedName>
        <fullName evidence="3">Ankyrin repeat-containing domain protein</fullName>
    </recommendedName>
</protein>
<comment type="caution">
    <text evidence="1">The sequence shown here is derived from an EMBL/GenBank/DDBJ whole genome shotgun (WGS) entry which is preliminary data.</text>
</comment>
<reference evidence="1 2" key="1">
    <citation type="submission" date="2024-07" db="EMBL/GenBank/DDBJ databases">
        <title>Section-level genome sequencing and comparative genomics of Aspergillus sections Usti and Cavernicolus.</title>
        <authorList>
            <consortium name="Lawrence Berkeley National Laboratory"/>
            <person name="Nybo J.L."/>
            <person name="Vesth T.C."/>
            <person name="Theobald S."/>
            <person name="Frisvad J.C."/>
            <person name="Larsen T.O."/>
            <person name="Kjaerboelling I."/>
            <person name="Rothschild-Mancinelli K."/>
            <person name="Lyhne E.K."/>
            <person name="Kogle M.E."/>
            <person name="Barry K."/>
            <person name="Clum A."/>
            <person name="Na H."/>
            <person name="Ledsgaard L."/>
            <person name="Lin J."/>
            <person name="Lipzen A."/>
            <person name="Kuo A."/>
            <person name="Riley R."/>
            <person name="Mondo S."/>
            <person name="Labutti K."/>
            <person name="Haridas S."/>
            <person name="Pangalinan J."/>
            <person name="Salamov A.A."/>
            <person name="Simmons B.A."/>
            <person name="Magnuson J.K."/>
            <person name="Chen J."/>
            <person name="Drula E."/>
            <person name="Henrissat B."/>
            <person name="Wiebenga A."/>
            <person name="Lubbers R.J."/>
            <person name="Gomes A.C."/>
            <person name="Macurrencykelacurrency M.R."/>
            <person name="Stajich J."/>
            <person name="Grigoriev I.V."/>
            <person name="Mortensen U.H."/>
            <person name="De Vries R.P."/>
            <person name="Baker S.E."/>
            <person name="Andersen M.R."/>
        </authorList>
    </citation>
    <scope>NUCLEOTIDE SEQUENCE [LARGE SCALE GENOMIC DNA]</scope>
    <source>
        <strain evidence="1 2">CBS 449.75</strain>
    </source>
</reference>
<sequence>MRSDRDATEALLRCGADVNGLCPATISTTGQFDAKINVRGEVKIQGDLSPLHLATLRGAEPVIQQLLRYKPDLGLMCHAQLDLQCAVSTGMSIQADIKVQFKANALHLAILLGREDMVRQYLAAGMKPSSDGEGTLVYLAQVLRRQSIAQLLAQNGG</sequence>
<evidence type="ECO:0000313" key="1">
    <source>
        <dbReference type="EMBL" id="KAL2871420.1"/>
    </source>
</evidence>
<dbReference type="SUPFAM" id="SSF48403">
    <property type="entry name" value="Ankyrin repeat"/>
    <property type="match status" value="1"/>
</dbReference>
<evidence type="ECO:0008006" key="3">
    <source>
        <dbReference type="Google" id="ProtNLM"/>
    </source>
</evidence>